<dbReference type="PANTHER" id="PTHR30461">
    <property type="entry name" value="DNA-INVERTASE FROM LAMBDOID PROPHAGE"/>
    <property type="match status" value="1"/>
</dbReference>
<accession>A0A1B2HJ47</accession>
<dbReference type="PROSITE" id="PS51737">
    <property type="entry name" value="RECOMBINASE_DNA_BIND"/>
    <property type="match status" value="1"/>
</dbReference>
<dbReference type="Gene3D" id="3.90.1750.20">
    <property type="entry name" value="Putative Large Serine Recombinase, Chain B, Domain 2"/>
    <property type="match status" value="1"/>
</dbReference>
<reference evidence="2 3" key="1">
    <citation type="submission" date="2016-07" db="EMBL/GenBank/DDBJ databases">
        <title>Complete genome sequence of the Lentzea guizhouensis DHS C013.</title>
        <authorList>
            <person name="Cao C."/>
        </authorList>
    </citation>
    <scope>NUCLEOTIDE SEQUENCE [LARGE SCALE GENOMIC DNA]</scope>
    <source>
        <strain evidence="2 3">DHS C013</strain>
    </source>
</reference>
<dbReference type="Gene3D" id="3.40.50.1390">
    <property type="entry name" value="Resolvase, N-terminal catalytic domain"/>
    <property type="match status" value="1"/>
</dbReference>
<dbReference type="SMART" id="SM00857">
    <property type="entry name" value="Resolvase"/>
    <property type="match status" value="1"/>
</dbReference>
<dbReference type="Pfam" id="PF13408">
    <property type="entry name" value="Zn_ribbon_recom"/>
    <property type="match status" value="1"/>
</dbReference>
<protein>
    <recommendedName>
        <fullName evidence="1">Recombinase domain-containing protein</fullName>
    </recommendedName>
</protein>
<name>A0A1B2HJ47_9PSEU</name>
<dbReference type="PANTHER" id="PTHR30461:SF23">
    <property type="entry name" value="DNA RECOMBINASE-RELATED"/>
    <property type="match status" value="1"/>
</dbReference>
<evidence type="ECO:0000313" key="2">
    <source>
        <dbReference type="EMBL" id="ANZ37744.1"/>
    </source>
</evidence>
<dbReference type="InterPro" id="IPR050639">
    <property type="entry name" value="SSR_resolvase"/>
</dbReference>
<gene>
    <name evidence="2" type="ORF">BBK82_18455</name>
</gene>
<evidence type="ECO:0000313" key="3">
    <source>
        <dbReference type="Proteomes" id="UP000093053"/>
    </source>
</evidence>
<dbReference type="InterPro" id="IPR006119">
    <property type="entry name" value="Resolv_N"/>
</dbReference>
<evidence type="ECO:0000259" key="1">
    <source>
        <dbReference type="PROSITE" id="PS51737"/>
    </source>
</evidence>
<dbReference type="Pfam" id="PF00239">
    <property type="entry name" value="Resolvase"/>
    <property type="match status" value="1"/>
</dbReference>
<dbReference type="CDD" id="cd00338">
    <property type="entry name" value="Ser_Recombinase"/>
    <property type="match status" value="1"/>
</dbReference>
<keyword evidence="3" id="KW-1185">Reference proteome</keyword>
<dbReference type="KEGG" id="led:BBK82_18455"/>
<dbReference type="GO" id="GO:0003677">
    <property type="term" value="F:DNA binding"/>
    <property type="evidence" value="ECO:0007669"/>
    <property type="project" value="InterPro"/>
</dbReference>
<feature type="domain" description="Recombinase" evidence="1">
    <location>
        <begin position="158"/>
        <end position="268"/>
    </location>
</feature>
<dbReference type="OrthoDB" id="4500247at2"/>
<dbReference type="InterPro" id="IPR011109">
    <property type="entry name" value="DNA_bind_recombinase_dom"/>
</dbReference>
<organism evidence="2 3">
    <name type="scientific">Lentzea guizhouensis</name>
    <dbReference type="NCBI Taxonomy" id="1586287"/>
    <lineage>
        <taxon>Bacteria</taxon>
        <taxon>Bacillati</taxon>
        <taxon>Actinomycetota</taxon>
        <taxon>Actinomycetes</taxon>
        <taxon>Pseudonocardiales</taxon>
        <taxon>Pseudonocardiaceae</taxon>
        <taxon>Lentzea</taxon>
    </lineage>
</organism>
<dbReference type="RefSeq" id="WP_065916108.1">
    <property type="nucleotide sequence ID" value="NZ_CP016793.1"/>
</dbReference>
<dbReference type="EMBL" id="CP016793">
    <property type="protein sequence ID" value="ANZ37744.1"/>
    <property type="molecule type" value="Genomic_DNA"/>
</dbReference>
<dbReference type="STRING" id="1586287.BBK82_18455"/>
<dbReference type="InterPro" id="IPR025827">
    <property type="entry name" value="Zn_ribbon_recom_dom"/>
</dbReference>
<dbReference type="InterPro" id="IPR036162">
    <property type="entry name" value="Resolvase-like_N_sf"/>
</dbReference>
<dbReference type="Proteomes" id="UP000093053">
    <property type="component" value="Chromosome"/>
</dbReference>
<dbReference type="InterPro" id="IPR038109">
    <property type="entry name" value="DNA_bind_recomb_sf"/>
</dbReference>
<dbReference type="GO" id="GO:0000150">
    <property type="term" value="F:DNA strand exchange activity"/>
    <property type="evidence" value="ECO:0007669"/>
    <property type="project" value="InterPro"/>
</dbReference>
<dbReference type="Pfam" id="PF07508">
    <property type="entry name" value="Recombinase"/>
    <property type="match status" value="1"/>
</dbReference>
<dbReference type="AlphaFoldDB" id="A0A1B2HJ47"/>
<dbReference type="SUPFAM" id="SSF53041">
    <property type="entry name" value="Resolvase-like"/>
    <property type="match status" value="1"/>
</dbReference>
<proteinExistence type="predicted"/>
<sequence>MTRYVALYCRISIDRAGRKEGVKTQETYGREYAAQTWPGVPVRVFSDNDLSAAKDDVVRPDYNALRQALERCEVAHVWAIEQSRIERREVQWFEFAALMDGAGISELHTKRDGIVHVRTAVAGIKAVLNAEEVRIIKRRIQDKFDAKAARGEPPGGPSFGFRHATRDDGVKTYVQHPEEANAVRRAAELVLSGWSLGNIAAQLKEQGFRGAKGGAVTVNTVRSMVTRPAIAGYLVRQGRVIGRGNWEPILTDDTWQACRLKLSEPRNVRKADGTEHKILNPKRSTAPGRKYLLTGGLAVCGVCGNPLSGTIHRVGKRGKIPYLLCHTTKGGRACTGIMLKESEEYVAERLFAELDKPEFLNAIGADEHGPRRMEIIDALDAIEKQRGELATLWAKPGELTFGEWQAARSALGEHEQTLRNELTELPPPVVNIDIEGAREAWPEMTLDEKREFLRLFIDKVVLYRARPGTRSFDGDRLDIKWRYA</sequence>